<accession>A0A1H2VLZ0</accession>
<proteinExistence type="predicted"/>
<reference evidence="2" key="1">
    <citation type="submission" date="2016-10" db="EMBL/GenBank/DDBJ databases">
        <authorList>
            <person name="Varghese N."/>
            <person name="Submissions S."/>
        </authorList>
    </citation>
    <scope>NUCLEOTIDE SEQUENCE [LARGE SCALE GENOMIC DNA]</scope>
    <source>
        <strain evidence="2">DSM 217</strain>
    </source>
</reference>
<dbReference type="Proteomes" id="UP000198816">
    <property type="component" value="Unassembled WGS sequence"/>
</dbReference>
<organism evidence="1 2">
    <name type="scientific">Thiocapsa roseopersicina</name>
    <dbReference type="NCBI Taxonomy" id="1058"/>
    <lineage>
        <taxon>Bacteria</taxon>
        <taxon>Pseudomonadati</taxon>
        <taxon>Pseudomonadota</taxon>
        <taxon>Gammaproteobacteria</taxon>
        <taxon>Chromatiales</taxon>
        <taxon>Chromatiaceae</taxon>
        <taxon>Thiocapsa</taxon>
    </lineage>
</organism>
<sequence>MTTSGLAMFTSRAGFGSLTRPVTPRLRAATHAHATLAHAFEGVIFADVAVSLTAAVECSGPGVQFRLVLYS</sequence>
<protein>
    <submittedName>
        <fullName evidence="1">Uncharacterized protein</fullName>
    </submittedName>
</protein>
<dbReference type="EMBL" id="FNNZ01000007">
    <property type="protein sequence ID" value="SDW68984.1"/>
    <property type="molecule type" value="Genomic_DNA"/>
</dbReference>
<gene>
    <name evidence="1" type="ORF">SAMN05421783_10768</name>
</gene>
<dbReference type="AlphaFoldDB" id="A0A1H2VLZ0"/>
<keyword evidence="2" id="KW-1185">Reference proteome</keyword>
<evidence type="ECO:0000313" key="2">
    <source>
        <dbReference type="Proteomes" id="UP000198816"/>
    </source>
</evidence>
<name>A0A1H2VLZ0_THIRO</name>
<evidence type="ECO:0000313" key="1">
    <source>
        <dbReference type="EMBL" id="SDW68984.1"/>
    </source>
</evidence>